<gene>
    <name evidence="2" type="ORF">URODEC1_LOCUS89177</name>
</gene>
<proteinExistence type="predicted"/>
<dbReference type="EMBL" id="OZ075145">
    <property type="protein sequence ID" value="CAL5046168.1"/>
    <property type="molecule type" value="Genomic_DNA"/>
</dbReference>
<reference evidence="2 3" key="2">
    <citation type="submission" date="2024-10" db="EMBL/GenBank/DDBJ databases">
        <authorList>
            <person name="Ryan C."/>
        </authorList>
    </citation>
    <scope>NUCLEOTIDE SEQUENCE [LARGE SCALE GENOMIC DNA]</scope>
</reference>
<dbReference type="PANTHER" id="PTHR34709">
    <property type="entry name" value="OS10G0396666 PROTEIN"/>
    <property type="match status" value="1"/>
</dbReference>
<name>A0ABC9DVT0_9POAL</name>
<organism evidence="2 3">
    <name type="scientific">Urochloa decumbens</name>
    <dbReference type="NCBI Taxonomy" id="240449"/>
    <lineage>
        <taxon>Eukaryota</taxon>
        <taxon>Viridiplantae</taxon>
        <taxon>Streptophyta</taxon>
        <taxon>Embryophyta</taxon>
        <taxon>Tracheophyta</taxon>
        <taxon>Spermatophyta</taxon>
        <taxon>Magnoliopsida</taxon>
        <taxon>Liliopsida</taxon>
        <taxon>Poales</taxon>
        <taxon>Poaceae</taxon>
        <taxon>PACMAD clade</taxon>
        <taxon>Panicoideae</taxon>
        <taxon>Panicodae</taxon>
        <taxon>Paniceae</taxon>
        <taxon>Melinidinae</taxon>
        <taxon>Urochloa</taxon>
    </lineage>
</organism>
<dbReference type="Proteomes" id="UP001497457">
    <property type="component" value="Chromosome 35b"/>
</dbReference>
<dbReference type="PANTHER" id="PTHR34709:SF28">
    <property type="entry name" value="OS08G0272601 PROTEIN"/>
    <property type="match status" value="1"/>
</dbReference>
<feature type="region of interest" description="Disordered" evidence="1">
    <location>
        <begin position="387"/>
        <end position="422"/>
    </location>
</feature>
<dbReference type="SUPFAM" id="SSF52047">
    <property type="entry name" value="RNI-like"/>
    <property type="match status" value="1"/>
</dbReference>
<dbReference type="SUPFAM" id="SSF81383">
    <property type="entry name" value="F-box domain"/>
    <property type="match status" value="1"/>
</dbReference>
<protein>
    <recommendedName>
        <fullName evidence="4">F-box domain-containing protein</fullName>
    </recommendedName>
</protein>
<dbReference type="Gene3D" id="3.80.10.10">
    <property type="entry name" value="Ribonuclease Inhibitor"/>
    <property type="match status" value="1"/>
</dbReference>
<dbReference type="InterPro" id="IPR032675">
    <property type="entry name" value="LRR_dom_sf"/>
</dbReference>
<reference evidence="3" key="1">
    <citation type="submission" date="2024-06" db="EMBL/GenBank/DDBJ databases">
        <authorList>
            <person name="Ryan C."/>
        </authorList>
    </citation>
    <scope>NUCLEOTIDE SEQUENCE [LARGE SCALE GENOMIC DNA]</scope>
</reference>
<evidence type="ECO:0000313" key="2">
    <source>
        <dbReference type="EMBL" id="CAL5046168.1"/>
    </source>
</evidence>
<feature type="region of interest" description="Disordered" evidence="1">
    <location>
        <begin position="1"/>
        <end position="23"/>
    </location>
</feature>
<dbReference type="InterPro" id="IPR036047">
    <property type="entry name" value="F-box-like_dom_sf"/>
</dbReference>
<sequence length="614" mass="68439">MDSMGAEEAETRNTKRARLSPPAAAGDSVDLISVLGDDVLLRVLALTGDVRDAVRTGALSRRWRGLWTRLPVLRFASSGPPAAASRAGVSGNERRAAFEQYVSFVNGVLARRARSDCAVETLSISYTMAATGAQDWIRTYDGDGDELEQLMPASAGTAAQDWIRYAFQHGVRSLAVGLPSAPPKHGRHDIVVVNPRTNKVMTLFLRGPHGYDHGDDDDTTPLVIVDDDLRSPERLETIHLALGGARLRLPSTMRFTSLVDLSLERIEITRGGGQLLAWLLSSANCPRLQKLRMSKLHLPSFNETMRLDAGVLSELWIEDVNVRSLELRAPNLRVFHIDNCCRELLRVSAPRLEELTFFQLGRPPLRLEIDDELVHVRSLKLRLRAHCPSDSNETDSDSDETSDSNSDETDSDETTDSDSNETDEKNAYMLLLKHCSSVTCLDVTLEGEESDSECEEDVDMIASNVPYLPHVTSLTVNISNEFEPHDFGVGVASLLKRFKNLKHLSLHLPLFRSMSHNERDELDLECDHPNHWTSHEISMAHLQVIELIGLIGTDCELWFMKSILTSARGLRKVAVSFDPKCVQHEGKMDAFESMLHDEGMQTSHRDAFVLNMNM</sequence>
<evidence type="ECO:0000313" key="3">
    <source>
        <dbReference type="Proteomes" id="UP001497457"/>
    </source>
</evidence>
<dbReference type="AlphaFoldDB" id="A0ABC9DVT0"/>
<evidence type="ECO:0000256" key="1">
    <source>
        <dbReference type="SAM" id="MobiDB-lite"/>
    </source>
</evidence>
<feature type="compositionally biased region" description="Acidic residues" evidence="1">
    <location>
        <begin position="392"/>
        <end position="421"/>
    </location>
</feature>
<accession>A0ABC9DVT0</accession>
<keyword evidence="3" id="KW-1185">Reference proteome</keyword>
<evidence type="ECO:0008006" key="4">
    <source>
        <dbReference type="Google" id="ProtNLM"/>
    </source>
</evidence>
<dbReference type="InterPro" id="IPR055312">
    <property type="entry name" value="FBL15-like"/>
</dbReference>